<name>A0A853AB21_9ACTN</name>
<evidence type="ECO:0000256" key="1">
    <source>
        <dbReference type="SAM" id="MobiDB-lite"/>
    </source>
</evidence>
<dbReference type="RefSeq" id="WP_179816749.1">
    <property type="nucleotide sequence ID" value="NZ_JACBZD010000002.1"/>
</dbReference>
<keyword evidence="3" id="KW-1185">Reference proteome</keyword>
<evidence type="ECO:0000313" key="3">
    <source>
        <dbReference type="Proteomes" id="UP000567795"/>
    </source>
</evidence>
<dbReference type="AlphaFoldDB" id="A0A853AB21"/>
<proteinExistence type="predicted"/>
<feature type="region of interest" description="Disordered" evidence="1">
    <location>
        <begin position="1"/>
        <end position="32"/>
    </location>
</feature>
<comment type="caution">
    <text evidence="2">The sequence shown here is derived from an EMBL/GenBank/DDBJ whole genome shotgun (WGS) entry which is preliminary data.</text>
</comment>
<evidence type="ECO:0000313" key="2">
    <source>
        <dbReference type="EMBL" id="NYI07811.1"/>
    </source>
</evidence>
<sequence>MPTEPPHPSPYNQGVQQFGGVSNVGNQAVGSGARAISRDSRVLGSGAQEARGDVQGLLGELRRLLDEHAADLPDAGAARAAADILDEELSQRSPDPGVVGRVLTRLGDLVQPVAPLAGLVAQLAAVLPAVLGG</sequence>
<gene>
    <name evidence="2" type="ORF">FHU37_004840</name>
</gene>
<dbReference type="Proteomes" id="UP000567795">
    <property type="component" value="Unassembled WGS sequence"/>
</dbReference>
<dbReference type="EMBL" id="JACBZD010000002">
    <property type="protein sequence ID" value="NYI07811.1"/>
    <property type="molecule type" value="Genomic_DNA"/>
</dbReference>
<reference evidence="2 3" key="1">
    <citation type="submission" date="2020-07" db="EMBL/GenBank/DDBJ databases">
        <title>Sequencing the genomes of 1000 actinobacteria strains.</title>
        <authorList>
            <person name="Klenk H.-P."/>
        </authorList>
    </citation>
    <scope>NUCLEOTIDE SEQUENCE [LARGE SCALE GENOMIC DNA]</scope>
    <source>
        <strain evidence="2 3">DSM 42178</strain>
    </source>
</reference>
<organism evidence="2 3">
    <name type="scientific">Allostreptomyces psammosilenae</name>
    <dbReference type="NCBI Taxonomy" id="1892865"/>
    <lineage>
        <taxon>Bacteria</taxon>
        <taxon>Bacillati</taxon>
        <taxon>Actinomycetota</taxon>
        <taxon>Actinomycetes</taxon>
        <taxon>Kitasatosporales</taxon>
        <taxon>Streptomycetaceae</taxon>
        <taxon>Allostreptomyces</taxon>
    </lineage>
</organism>
<protein>
    <submittedName>
        <fullName evidence="2">Multidrug resistance efflux pump</fullName>
    </submittedName>
</protein>
<feature type="compositionally biased region" description="Polar residues" evidence="1">
    <location>
        <begin position="10"/>
        <end position="29"/>
    </location>
</feature>
<accession>A0A853AB21</accession>